<evidence type="ECO:0000313" key="2">
    <source>
        <dbReference type="Proteomes" id="UP000324222"/>
    </source>
</evidence>
<dbReference type="Proteomes" id="UP000324222">
    <property type="component" value="Unassembled WGS sequence"/>
</dbReference>
<evidence type="ECO:0000313" key="1">
    <source>
        <dbReference type="EMBL" id="MPC71593.1"/>
    </source>
</evidence>
<accession>A0A5B7HNB0</accession>
<organism evidence="1 2">
    <name type="scientific">Portunus trituberculatus</name>
    <name type="common">Swimming crab</name>
    <name type="synonym">Neptunus trituberculatus</name>
    <dbReference type="NCBI Taxonomy" id="210409"/>
    <lineage>
        <taxon>Eukaryota</taxon>
        <taxon>Metazoa</taxon>
        <taxon>Ecdysozoa</taxon>
        <taxon>Arthropoda</taxon>
        <taxon>Crustacea</taxon>
        <taxon>Multicrustacea</taxon>
        <taxon>Malacostraca</taxon>
        <taxon>Eumalacostraca</taxon>
        <taxon>Eucarida</taxon>
        <taxon>Decapoda</taxon>
        <taxon>Pleocyemata</taxon>
        <taxon>Brachyura</taxon>
        <taxon>Eubrachyura</taxon>
        <taxon>Portunoidea</taxon>
        <taxon>Portunidae</taxon>
        <taxon>Portuninae</taxon>
        <taxon>Portunus</taxon>
    </lineage>
</organism>
<proteinExistence type="predicted"/>
<dbReference type="AlphaFoldDB" id="A0A5B7HNB0"/>
<comment type="caution">
    <text evidence="1">The sequence shown here is derived from an EMBL/GenBank/DDBJ whole genome shotgun (WGS) entry which is preliminary data.</text>
</comment>
<sequence>MDARTRPVWEPRDLQTHGFESCPRFECRQGFLTLTNGSLVDGDFRYDVSFSLLIPVESPYGSHAFQTSGFWTPRKLQKANQPVCGSPSIQHD</sequence>
<gene>
    <name evidence="1" type="ORF">E2C01_065875</name>
</gene>
<dbReference type="EMBL" id="VSRR010033163">
    <property type="protein sequence ID" value="MPC71593.1"/>
    <property type="molecule type" value="Genomic_DNA"/>
</dbReference>
<reference evidence="1 2" key="1">
    <citation type="submission" date="2019-05" db="EMBL/GenBank/DDBJ databases">
        <title>Another draft genome of Portunus trituberculatus and its Hox gene families provides insights of decapod evolution.</title>
        <authorList>
            <person name="Jeong J.-H."/>
            <person name="Song I."/>
            <person name="Kim S."/>
            <person name="Choi T."/>
            <person name="Kim D."/>
            <person name="Ryu S."/>
            <person name="Kim W."/>
        </authorList>
    </citation>
    <scope>NUCLEOTIDE SEQUENCE [LARGE SCALE GENOMIC DNA]</scope>
    <source>
        <tissue evidence="1">Muscle</tissue>
    </source>
</reference>
<keyword evidence="2" id="KW-1185">Reference proteome</keyword>
<name>A0A5B7HNB0_PORTR</name>
<protein>
    <submittedName>
        <fullName evidence="1">Uncharacterized protein</fullName>
    </submittedName>
</protein>